<organism evidence="1 2">
    <name type="scientific">Phaseolus angularis</name>
    <name type="common">Azuki bean</name>
    <name type="synonym">Vigna angularis</name>
    <dbReference type="NCBI Taxonomy" id="3914"/>
    <lineage>
        <taxon>Eukaryota</taxon>
        <taxon>Viridiplantae</taxon>
        <taxon>Streptophyta</taxon>
        <taxon>Embryophyta</taxon>
        <taxon>Tracheophyta</taxon>
        <taxon>Spermatophyta</taxon>
        <taxon>Magnoliopsida</taxon>
        <taxon>eudicotyledons</taxon>
        <taxon>Gunneridae</taxon>
        <taxon>Pentapetalae</taxon>
        <taxon>rosids</taxon>
        <taxon>fabids</taxon>
        <taxon>Fabales</taxon>
        <taxon>Fabaceae</taxon>
        <taxon>Papilionoideae</taxon>
        <taxon>50 kb inversion clade</taxon>
        <taxon>NPAAA clade</taxon>
        <taxon>indigoferoid/millettioid clade</taxon>
        <taxon>Phaseoleae</taxon>
        <taxon>Vigna</taxon>
    </lineage>
</organism>
<gene>
    <name evidence="1" type="ORF">HKW66_Vig0084510</name>
</gene>
<proteinExistence type="predicted"/>
<accession>A0A8T0KGP1</accession>
<dbReference type="Proteomes" id="UP000743370">
    <property type="component" value="Unassembled WGS sequence"/>
</dbReference>
<name>A0A8T0KGP1_PHAAN</name>
<comment type="caution">
    <text evidence="1">The sequence shown here is derived from an EMBL/GenBank/DDBJ whole genome shotgun (WGS) entry which is preliminary data.</text>
</comment>
<dbReference type="EMBL" id="JABFOF010000004">
    <property type="protein sequence ID" value="KAG2399067.1"/>
    <property type="molecule type" value="Genomic_DNA"/>
</dbReference>
<evidence type="ECO:0000313" key="1">
    <source>
        <dbReference type="EMBL" id="KAG2399067.1"/>
    </source>
</evidence>
<dbReference type="AlphaFoldDB" id="A0A8T0KGP1"/>
<protein>
    <submittedName>
        <fullName evidence="1">Uncharacterized protein</fullName>
    </submittedName>
</protein>
<sequence length="238" mass="26084">MENLALHNHDAGKSTFSSVYRSAFITFSESNHHPLSPPIVSTPADSDPLLSPPQYFPNPNSPTLPLTLKPLGFAKVLPPPIRLCLLSCTNEGEARYDLDNGGEARYDLNVTTMMEGIFRSVALSKRRIQSNALIVGASSNSTSSSTLSDDLVVDLSRVLRGWSVIAKTGRISSSYSKSDSGLEEGDEIETQMQEVVYELMLLARGSSKCEQEVGAYQIQEHPFNNHVWNEHNVDSVSV</sequence>
<evidence type="ECO:0000313" key="2">
    <source>
        <dbReference type="Proteomes" id="UP000743370"/>
    </source>
</evidence>
<reference evidence="1 2" key="1">
    <citation type="submission" date="2020-05" db="EMBL/GenBank/DDBJ databases">
        <title>Vigna angularis (adzuki bean) Var. LongXiaoDou No. 4 denovo assembly.</title>
        <authorList>
            <person name="Xiang H."/>
        </authorList>
    </citation>
    <scope>NUCLEOTIDE SEQUENCE [LARGE SCALE GENOMIC DNA]</scope>
    <source>
        <tissue evidence="1">Leaf</tissue>
    </source>
</reference>